<dbReference type="Proteomes" id="UP000037175">
    <property type="component" value="Unassembled WGS sequence"/>
</dbReference>
<comment type="caution">
    <text evidence="3">The sequence shown here is derived from an EMBL/GenBank/DDBJ whole genome shotgun (WGS) entry which is preliminary data.</text>
</comment>
<proteinExistence type="predicted"/>
<dbReference type="EMBL" id="LGTE01000003">
    <property type="protein sequence ID" value="KNZ70536.1"/>
    <property type="molecule type" value="Genomic_DNA"/>
</dbReference>
<dbReference type="Gene3D" id="2.60.40.10">
    <property type="entry name" value="Immunoglobulins"/>
    <property type="match status" value="3"/>
</dbReference>
<reference evidence="4" key="1">
    <citation type="submission" date="2015-07" db="EMBL/GenBank/DDBJ databases">
        <title>Complete Genome of Thermincola ferriacetica strain Z-0001T.</title>
        <authorList>
            <person name="Lusk B."/>
            <person name="Badalamenti J.P."/>
            <person name="Parameswaran P."/>
            <person name="Bond D.R."/>
            <person name="Torres C.I."/>
        </authorList>
    </citation>
    <scope>NUCLEOTIDE SEQUENCE [LARGE SCALE GENOMIC DNA]</scope>
    <source>
        <strain evidence="4">Z-0001</strain>
    </source>
</reference>
<evidence type="ECO:0000259" key="2">
    <source>
        <dbReference type="PROSITE" id="PS51272"/>
    </source>
</evidence>
<dbReference type="PATRIC" id="fig|281456.6.peg.764"/>
<feature type="domain" description="SLH" evidence="2">
    <location>
        <begin position="251"/>
        <end position="310"/>
    </location>
</feature>
<name>A0A0L6W4Z0_9FIRM</name>
<gene>
    <name evidence="3" type="ORF">Tfer_0718</name>
</gene>
<dbReference type="RefSeq" id="WP_052216902.1">
    <property type="nucleotide sequence ID" value="NZ_LGTE01000003.1"/>
</dbReference>
<evidence type="ECO:0000313" key="3">
    <source>
        <dbReference type="EMBL" id="KNZ70536.1"/>
    </source>
</evidence>
<evidence type="ECO:0000313" key="4">
    <source>
        <dbReference type="Proteomes" id="UP000037175"/>
    </source>
</evidence>
<dbReference type="InterPro" id="IPR051465">
    <property type="entry name" value="Cell_Envelope_Struct_Comp"/>
</dbReference>
<accession>A0A0L6W4Z0</accession>
<dbReference type="Gene3D" id="2.60.40.4070">
    <property type="match status" value="3"/>
</dbReference>
<dbReference type="InterPro" id="IPR013783">
    <property type="entry name" value="Ig-like_fold"/>
</dbReference>
<dbReference type="Pfam" id="PF09136">
    <property type="entry name" value="Glucodextran_B"/>
    <property type="match status" value="3"/>
</dbReference>
<keyword evidence="4" id="KW-1185">Reference proteome</keyword>
<dbReference type="PANTHER" id="PTHR43308">
    <property type="entry name" value="OUTER MEMBRANE PROTEIN ALPHA-RELATED"/>
    <property type="match status" value="1"/>
</dbReference>
<dbReference type="PANTHER" id="PTHR43308:SF5">
    <property type="entry name" value="S-LAYER PROTEIN _ PEPTIDOGLYCAN ENDO-BETA-N-ACETYLGLUCOSAMINIDASE"/>
    <property type="match status" value="1"/>
</dbReference>
<evidence type="ECO:0000256" key="1">
    <source>
        <dbReference type="ARBA" id="ARBA00022737"/>
    </source>
</evidence>
<feature type="domain" description="SLH" evidence="2">
    <location>
        <begin position="382"/>
        <end position="445"/>
    </location>
</feature>
<dbReference type="InterPro" id="IPR001119">
    <property type="entry name" value="SLH_dom"/>
</dbReference>
<organism evidence="3 4">
    <name type="scientific">Thermincola ferriacetica</name>
    <dbReference type="NCBI Taxonomy" id="281456"/>
    <lineage>
        <taxon>Bacteria</taxon>
        <taxon>Bacillati</taxon>
        <taxon>Bacillota</taxon>
        <taxon>Clostridia</taxon>
        <taxon>Eubacteriales</taxon>
        <taxon>Thermincolaceae</taxon>
        <taxon>Thermincola</taxon>
    </lineage>
</organism>
<dbReference type="InterPro" id="IPR025965">
    <property type="entry name" value="FlgD/Vpr_Ig-like"/>
</dbReference>
<feature type="domain" description="SLH" evidence="2">
    <location>
        <begin position="311"/>
        <end position="374"/>
    </location>
</feature>
<sequence precursor="true">MLQQLRSYWFCICLAIIFLSVFSVCNLRLAEAGTGKIIARIVDISSSQISGQTVNLVKIDEKNLLDRLNQDQVASNVLIPINNTSSTITVQLASETLRALAGRNIKIEVAALHSTYLLPASEIPVAALAKELAVPENLFCINIIIGKVDAEQEGYIRTFTEENMLRQVVKPVEFKVEAVAGERSVEIKKFKSFITRTMTVETPIDINRTTGAALTGQGRLIPVPTQFTEDSNGRVTAIIKHQANGVYTVIDNEKNFEDTLLHWGQDEISLLASKMVIAGVNNNSFAPDSKITRAQFTAMLTRALGLEPKLAAKTFRDIRASDWYAGTVGAAAEAGIIKGYKDGTFKPNVFVTREQAVIMLSSTLDMLNKKNTVTLTETAGLLAPFKDKSTVRPWVKQLTAIAIKSHIITGNSEGLLSLEKPCTRAEAVVMITRMLRKAELITSAFQVDSPIDNFKTNKNYVFVFGKAQAGSSVTVNNKPVYLKPTGSFVSDAVYLSPGNNTITVTATDQKGNRASLQRTVIYDKYAPDFDVIAPVDNLLTNKSPLAVAGYAEPGCIVKVNGRVAKTDNQGNFRSLINLNPGKNLLAVSVIDNAGNAQTCSRTVVYDHTPPELFVTSPTEETETGNDMVIVTGYAEPESTVNVNWSEVPLDSERNFSKVVDLAVYSNRLFITARDKAGNMATIIRRVIYNDNRVTGLTLPDRIRIGAGISISYKLTVDGCVTVKIYNANGYCIRTLARDVFKTAGLQFLVWDGKDEDGNLVADGKYKLVVEARDKEGKLIGKAEKVQVAARVPIITEVSDGQELFNPLNGGRTSQFELSCDALITVTILKNYAPVVTLIADSLKSAGKNTVYWDGKDSSGNLVEDGTYVYQIEAVNPIEPSFKTTVRRNIVVEKGPPVIKDFTVGPDPLPIGVWLNIIYTLSEDADVTLKILDNKNNVIKVFDNDAARRAGPNSAWWDGKGSNGKYVSAGNYTVEITAVDKYGKVSESKKTFSVQNGGVKR</sequence>
<protein>
    <submittedName>
        <fullName evidence="3">Ig domain-containing protein group 2 domain-containing protein</fullName>
    </submittedName>
</protein>
<dbReference type="Pfam" id="PF00395">
    <property type="entry name" value="SLH"/>
    <property type="match status" value="2"/>
</dbReference>
<dbReference type="PROSITE" id="PS51272">
    <property type="entry name" value="SLH"/>
    <property type="match status" value="3"/>
</dbReference>
<dbReference type="Pfam" id="PF13860">
    <property type="entry name" value="FlgD_ig"/>
    <property type="match status" value="2"/>
</dbReference>
<dbReference type="AlphaFoldDB" id="A0A0L6W4Z0"/>
<keyword evidence="1" id="KW-0677">Repeat</keyword>